<feature type="transmembrane region" description="Helical" evidence="2">
    <location>
        <begin position="173"/>
        <end position="196"/>
    </location>
</feature>
<dbReference type="OrthoDB" id="7204997at2"/>
<dbReference type="EMBL" id="NPEU01000117">
    <property type="protein sequence ID" value="RAI38600.1"/>
    <property type="molecule type" value="Genomic_DNA"/>
</dbReference>
<feature type="transmembrane region" description="Helical" evidence="2">
    <location>
        <begin position="120"/>
        <end position="142"/>
    </location>
</feature>
<evidence type="ECO:0000313" key="4">
    <source>
        <dbReference type="Proteomes" id="UP000248863"/>
    </source>
</evidence>
<comment type="caution">
    <text evidence="3">The sequence shown here is derived from an EMBL/GenBank/DDBJ whole genome shotgun (WGS) entry which is preliminary data.</text>
</comment>
<evidence type="ECO:0000256" key="1">
    <source>
        <dbReference type="SAM" id="MobiDB-lite"/>
    </source>
</evidence>
<organism evidence="3 4">
    <name type="scientific">Rhodoplanes elegans</name>
    <dbReference type="NCBI Taxonomy" id="29408"/>
    <lineage>
        <taxon>Bacteria</taxon>
        <taxon>Pseudomonadati</taxon>
        <taxon>Pseudomonadota</taxon>
        <taxon>Alphaproteobacteria</taxon>
        <taxon>Hyphomicrobiales</taxon>
        <taxon>Nitrobacteraceae</taxon>
        <taxon>Rhodoplanes</taxon>
    </lineage>
</organism>
<feature type="region of interest" description="Disordered" evidence="1">
    <location>
        <begin position="329"/>
        <end position="357"/>
    </location>
</feature>
<protein>
    <submittedName>
        <fullName evidence="3">Uncharacterized protein</fullName>
    </submittedName>
</protein>
<feature type="transmembrane region" description="Helical" evidence="2">
    <location>
        <begin position="59"/>
        <end position="80"/>
    </location>
</feature>
<gene>
    <name evidence="3" type="ORF">CH338_12175</name>
</gene>
<name>A0A327KIL6_9BRAD</name>
<dbReference type="RefSeq" id="WP_111357442.1">
    <property type="nucleotide sequence ID" value="NZ_NHSK01000057.1"/>
</dbReference>
<sequence length="357" mass="36490">MVVVRTVPRAFAVALLPLAFLHAAVLVMTVVGAMPEGPIPSFGAGAAARPLTRVVAPDALLISFAVRLGLDGLFFLVLHLRARALAIGSRGAYAAIGGAAALLAYAVTREIDVGAVDLPAGIVLTAGVLPGLVGLITGLVYWQTAGLESIADPTAEVAAAPMRRYDGPIQVRTSFGAMGVAAIVPGLAMFVLALPLMMLGVPIMGSAGEADLQQGLLFALAVPVQMMLVALLVTAIPGALFGLAVHGLARSMKRTRTLDYVGCGAAGGIAVAVALAPFNPFTMLGLLAVPMALVGAAVGGTYRLLAGIEPLPLPEPVRVSDLDTLVPQDHPARSSHQVIVTDPRASRPRVACPRRPG</sequence>
<accession>A0A327KIL6</accession>
<keyword evidence="2" id="KW-1133">Transmembrane helix</keyword>
<dbReference type="AlphaFoldDB" id="A0A327KIL6"/>
<keyword evidence="2" id="KW-0472">Membrane</keyword>
<dbReference type="Proteomes" id="UP000248863">
    <property type="component" value="Unassembled WGS sequence"/>
</dbReference>
<keyword evidence="4" id="KW-1185">Reference proteome</keyword>
<feature type="transmembrane region" description="Helical" evidence="2">
    <location>
        <begin position="216"/>
        <end position="245"/>
    </location>
</feature>
<proteinExistence type="predicted"/>
<keyword evidence="2" id="KW-0812">Transmembrane</keyword>
<reference evidence="3 4" key="1">
    <citation type="submission" date="2017-07" db="EMBL/GenBank/DDBJ databases">
        <title>Draft Genome Sequences of Select Purple Nonsulfur Bacteria.</title>
        <authorList>
            <person name="Lasarre B."/>
            <person name="Mckinlay J.B."/>
        </authorList>
    </citation>
    <scope>NUCLEOTIDE SEQUENCE [LARGE SCALE GENOMIC DNA]</scope>
    <source>
        <strain evidence="3 4">DSM 11907</strain>
    </source>
</reference>
<evidence type="ECO:0000256" key="2">
    <source>
        <dbReference type="SAM" id="Phobius"/>
    </source>
</evidence>
<evidence type="ECO:0000313" key="3">
    <source>
        <dbReference type="EMBL" id="RAI38600.1"/>
    </source>
</evidence>
<feature type="transmembrane region" description="Helical" evidence="2">
    <location>
        <begin position="257"/>
        <end position="278"/>
    </location>
</feature>
<feature type="transmembrane region" description="Helical" evidence="2">
    <location>
        <begin position="92"/>
        <end position="108"/>
    </location>
</feature>